<evidence type="ECO:0000259" key="2">
    <source>
        <dbReference type="Pfam" id="PF00248"/>
    </source>
</evidence>
<dbReference type="InterPro" id="IPR023210">
    <property type="entry name" value="NADP_OxRdtase_dom"/>
</dbReference>
<protein>
    <submittedName>
        <fullName evidence="3">Aldo/keto reductase</fullName>
    </submittedName>
</protein>
<evidence type="ECO:0000313" key="3">
    <source>
        <dbReference type="EMBL" id="TBU22502.1"/>
    </source>
</evidence>
<dbReference type="Proteomes" id="UP000292957">
    <property type="component" value="Unassembled WGS sequence"/>
</dbReference>
<evidence type="ECO:0000256" key="1">
    <source>
        <dbReference type="ARBA" id="ARBA00023002"/>
    </source>
</evidence>
<dbReference type="OrthoDB" id="37537at2759"/>
<sequence>MTSPATRKLGNADALYAVLENGYIHIDTADAYNDNERLIGKWLQKSGRRKDIFLATQSGFAIDGKPFPDRRIQLGTDYVDLWYLNRTDPMVPIEISGSASSPLFPRAGKAPPRRAPITALQIEYSPFALDIEDEKYGAILKTARELGVNRGQDDARRYLPRFSAENSPKVLQAVDVIKGIAAKHGVTTGQVTLAWLLAQGDDILNMKENMIGAVDVKLTAEEVDLIRNAAALLMVDTPFLE</sequence>
<gene>
    <name evidence="3" type="ORF">BD311DRAFT_782288</name>
</gene>
<dbReference type="GO" id="GO:0016491">
    <property type="term" value="F:oxidoreductase activity"/>
    <property type="evidence" value="ECO:0007669"/>
    <property type="project" value="UniProtKB-KW"/>
</dbReference>
<dbReference type="Gene3D" id="3.20.20.100">
    <property type="entry name" value="NADP-dependent oxidoreductase domain"/>
    <property type="match status" value="2"/>
</dbReference>
<dbReference type="InterPro" id="IPR020471">
    <property type="entry name" value="AKR"/>
</dbReference>
<proteinExistence type="predicted"/>
<dbReference type="PRINTS" id="PR00069">
    <property type="entry name" value="ALDKETRDTASE"/>
</dbReference>
<accession>A0A4Q9M9A2</accession>
<dbReference type="InterPro" id="IPR036812">
    <property type="entry name" value="NAD(P)_OxRdtase_dom_sf"/>
</dbReference>
<dbReference type="Pfam" id="PF00248">
    <property type="entry name" value="Aldo_ket_red"/>
    <property type="match status" value="1"/>
</dbReference>
<dbReference type="PANTHER" id="PTHR43625:SF40">
    <property type="entry name" value="ALDO-KETO REDUCTASE YAKC [NADP(+)]"/>
    <property type="match status" value="1"/>
</dbReference>
<name>A0A4Q9M9A2_9APHY</name>
<keyword evidence="1" id="KW-0560">Oxidoreductase</keyword>
<reference evidence="3" key="1">
    <citation type="submission" date="2019-01" db="EMBL/GenBank/DDBJ databases">
        <title>Draft genome sequences of three monokaryotic isolates of the white-rot basidiomycete fungus Dichomitus squalens.</title>
        <authorList>
            <consortium name="DOE Joint Genome Institute"/>
            <person name="Lopez S.C."/>
            <person name="Andreopoulos B."/>
            <person name="Pangilinan J."/>
            <person name="Lipzen A."/>
            <person name="Riley R."/>
            <person name="Ahrendt S."/>
            <person name="Ng V."/>
            <person name="Barry K."/>
            <person name="Daum C."/>
            <person name="Grigoriev I.V."/>
            <person name="Hilden K.S."/>
            <person name="Makela M.R."/>
            <person name="de Vries R.P."/>
        </authorList>
    </citation>
    <scope>NUCLEOTIDE SEQUENCE [LARGE SCALE GENOMIC DNA]</scope>
    <source>
        <strain evidence="3">OM18370.1</strain>
    </source>
</reference>
<dbReference type="GO" id="GO:0005737">
    <property type="term" value="C:cytoplasm"/>
    <property type="evidence" value="ECO:0007669"/>
    <property type="project" value="TreeGrafter"/>
</dbReference>
<dbReference type="AlphaFoldDB" id="A0A4Q9M9A2"/>
<feature type="domain" description="NADP-dependent oxidoreductase" evidence="2">
    <location>
        <begin position="13"/>
        <end position="94"/>
    </location>
</feature>
<dbReference type="SUPFAM" id="SSF51430">
    <property type="entry name" value="NAD(P)-linked oxidoreductase"/>
    <property type="match status" value="1"/>
</dbReference>
<dbReference type="InterPro" id="IPR050791">
    <property type="entry name" value="Aldo-Keto_reductase"/>
</dbReference>
<organism evidence="3">
    <name type="scientific">Dichomitus squalens</name>
    <dbReference type="NCBI Taxonomy" id="114155"/>
    <lineage>
        <taxon>Eukaryota</taxon>
        <taxon>Fungi</taxon>
        <taxon>Dikarya</taxon>
        <taxon>Basidiomycota</taxon>
        <taxon>Agaricomycotina</taxon>
        <taxon>Agaricomycetes</taxon>
        <taxon>Polyporales</taxon>
        <taxon>Polyporaceae</taxon>
        <taxon>Dichomitus</taxon>
    </lineage>
</organism>
<dbReference type="EMBL" id="ML143539">
    <property type="protein sequence ID" value="TBU22502.1"/>
    <property type="molecule type" value="Genomic_DNA"/>
</dbReference>
<dbReference type="PANTHER" id="PTHR43625">
    <property type="entry name" value="AFLATOXIN B1 ALDEHYDE REDUCTASE"/>
    <property type="match status" value="1"/>
</dbReference>